<feature type="compositionally biased region" description="Polar residues" evidence="6">
    <location>
        <begin position="857"/>
        <end position="887"/>
    </location>
</feature>
<evidence type="ECO:0000259" key="8">
    <source>
        <dbReference type="Pfam" id="PF10277"/>
    </source>
</evidence>
<keyword evidence="10" id="KW-1185">Reference proteome</keyword>
<comment type="similarity">
    <text evidence="2">Belongs to the DRAM/TMEM150 family.</text>
</comment>
<reference evidence="9" key="1">
    <citation type="journal article" date="2021" name="Sci. Adv.">
        <title>The American lobster genome reveals insights on longevity, neural, and immune adaptations.</title>
        <authorList>
            <person name="Polinski J.M."/>
            <person name="Zimin A.V."/>
            <person name="Clark K.F."/>
            <person name="Kohn A.B."/>
            <person name="Sadowski N."/>
            <person name="Timp W."/>
            <person name="Ptitsyn A."/>
            <person name="Khanna P."/>
            <person name="Romanova D.Y."/>
            <person name="Williams P."/>
            <person name="Greenwood S.J."/>
            <person name="Moroz L.L."/>
            <person name="Walt D.R."/>
            <person name="Bodnar A.G."/>
        </authorList>
    </citation>
    <scope>NUCLEOTIDE SEQUENCE</scope>
    <source>
        <strain evidence="9">GMGI-L3</strain>
    </source>
</reference>
<feature type="compositionally biased region" description="Polar residues" evidence="6">
    <location>
        <begin position="665"/>
        <end position="684"/>
    </location>
</feature>
<feature type="region of interest" description="Disordered" evidence="6">
    <location>
        <begin position="796"/>
        <end position="832"/>
    </location>
</feature>
<evidence type="ECO:0000313" key="9">
    <source>
        <dbReference type="EMBL" id="KAG7158679.1"/>
    </source>
</evidence>
<feature type="compositionally biased region" description="Basic and acidic residues" evidence="6">
    <location>
        <begin position="916"/>
        <end position="928"/>
    </location>
</feature>
<dbReference type="AlphaFoldDB" id="A0A8J5JT23"/>
<feature type="region of interest" description="Disordered" evidence="6">
    <location>
        <begin position="532"/>
        <end position="597"/>
    </location>
</feature>
<accession>A0A8J5JT23</accession>
<feature type="transmembrane region" description="Helical" evidence="7">
    <location>
        <begin position="92"/>
        <end position="113"/>
    </location>
</feature>
<dbReference type="Pfam" id="PF10277">
    <property type="entry name" value="Frag1"/>
    <property type="match status" value="1"/>
</dbReference>
<feature type="region of interest" description="Disordered" evidence="6">
    <location>
        <begin position="854"/>
        <end position="928"/>
    </location>
</feature>
<feature type="region of interest" description="Disordered" evidence="6">
    <location>
        <begin position="652"/>
        <end position="686"/>
    </location>
</feature>
<gene>
    <name evidence="9" type="primary">Dram2-L1</name>
    <name evidence="9" type="ORF">Hamer_G011344</name>
</gene>
<evidence type="ECO:0000256" key="1">
    <source>
        <dbReference type="ARBA" id="ARBA00004127"/>
    </source>
</evidence>
<feature type="transmembrane region" description="Helical" evidence="7">
    <location>
        <begin position="119"/>
        <end position="139"/>
    </location>
</feature>
<evidence type="ECO:0000256" key="6">
    <source>
        <dbReference type="SAM" id="MobiDB-lite"/>
    </source>
</evidence>
<keyword evidence="3 7" id="KW-0812">Transmembrane</keyword>
<evidence type="ECO:0000256" key="3">
    <source>
        <dbReference type="ARBA" id="ARBA00022692"/>
    </source>
</evidence>
<dbReference type="GO" id="GO:0012505">
    <property type="term" value="C:endomembrane system"/>
    <property type="evidence" value="ECO:0007669"/>
    <property type="project" value="UniProtKB-SubCell"/>
</dbReference>
<evidence type="ECO:0000256" key="4">
    <source>
        <dbReference type="ARBA" id="ARBA00022989"/>
    </source>
</evidence>
<sequence length="928" mass="101316">MGSSYLYLLPLTIFVLFPATIIITYTISILLKHTEPVFPYISDTGTYSPESCIFGQALNIGALAILVTIYVRYRQIAELYHNHSSSSNIVRLNRVGLFVGSFAALGISIAANFQETNVLFVHLTGALMTFGLGTAYLWVQAVCSYQTHPLVNSLAMAHIRMALAVVAVVFFVIGCVCASIALAQFQGKEPTKWYPEDGGWGFHVASTVSEWVCAASFNLFMLTLVDEFKCISMDPPQMLREHEGSALLDDENVPCLEECPDTEIGEDKTYENRRVSDITLSGSVYNDDLGGSGILSCIRPVSAVGTSNDVSGDFDKDNLFKAIKKQSNKSYSSFEPSPPLEEIMDANQPAVASAQSTDSPEELKPLISNPYSSCDEKSLQDTVESVPLSSACQQEIRLSDMSPKYKEICSSTFNTSLLTNVTCSSTEGIQEKQDGCCVEPVLNIIKFGEKDLGGKSLEKMKDEERTQNFDKLTKSNSVILTDNLIEHKSSEMNNSDILSESSVISKFPPNTIQETKTLALVDTARCHPEFDKSLLRSPSSDKENDPALISVRPKVQSLNTALSPRKKKNSPKKKHRSPKKYASKLSSMKEAQPTQQKSLPLITHDKEKLKIEESNFKSIDDDVWAVDDFLPVPSRSQSRCVSQLLQDCKVSSTKTPKAPGLISTGLGTPSTKAQINKPVTTPQSFDEMDSSMITSTFSTDTGYETETTTSVYSTTNDDCSTTDEKKLSRKIMSPQSDNQDLTSDICNLSSNSIPSCLATPADPVSELTTPQTLADDTTEYYSICSELTNLINALNDTPLQKNPDEDTPDYLSISSEMPGVPRLPEDSPSTDLEMQQLLPGDLQGFLSSESCVELPDASSNLGSSSVETPASADPSTLVETPACQDSLSIPDPGSVEQSPSDDSSISPTNTPSQELVEIKRFEWRMVGD</sequence>
<proteinExistence type="inferred from homology"/>
<dbReference type="EMBL" id="JAHLQT010034478">
    <property type="protein sequence ID" value="KAG7158679.1"/>
    <property type="molecule type" value="Genomic_DNA"/>
</dbReference>
<comment type="caution">
    <text evidence="9">The sequence shown here is derived from an EMBL/GenBank/DDBJ whole genome shotgun (WGS) entry which is preliminary data.</text>
</comment>
<dbReference type="Proteomes" id="UP000747542">
    <property type="component" value="Unassembled WGS sequence"/>
</dbReference>
<dbReference type="PANTHER" id="PTHR21324">
    <property type="entry name" value="FASTING-INDUCIBLE INTEGRAL MEMBRANE PROTEIN TM6P1-RELATED"/>
    <property type="match status" value="1"/>
</dbReference>
<organism evidence="9 10">
    <name type="scientific">Homarus americanus</name>
    <name type="common">American lobster</name>
    <dbReference type="NCBI Taxonomy" id="6706"/>
    <lineage>
        <taxon>Eukaryota</taxon>
        <taxon>Metazoa</taxon>
        <taxon>Ecdysozoa</taxon>
        <taxon>Arthropoda</taxon>
        <taxon>Crustacea</taxon>
        <taxon>Multicrustacea</taxon>
        <taxon>Malacostraca</taxon>
        <taxon>Eumalacostraca</taxon>
        <taxon>Eucarida</taxon>
        <taxon>Decapoda</taxon>
        <taxon>Pleocyemata</taxon>
        <taxon>Astacidea</taxon>
        <taxon>Nephropoidea</taxon>
        <taxon>Nephropidae</taxon>
        <taxon>Homarus</taxon>
    </lineage>
</organism>
<feature type="transmembrane region" description="Helical" evidence="7">
    <location>
        <begin position="159"/>
        <end position="182"/>
    </location>
</feature>
<feature type="non-terminal residue" evidence="9">
    <location>
        <position position="1"/>
    </location>
</feature>
<comment type="subcellular location">
    <subcellularLocation>
        <location evidence="1">Endomembrane system</location>
        <topology evidence="1">Multi-pass membrane protein</topology>
    </subcellularLocation>
</comment>
<feature type="domain" description="CWH43-like N-terminal" evidence="8">
    <location>
        <begin position="6"/>
        <end position="229"/>
    </location>
</feature>
<dbReference type="PANTHER" id="PTHR21324:SF2">
    <property type="entry name" value="EG:22E5.9 PROTEIN"/>
    <property type="match status" value="1"/>
</dbReference>
<protein>
    <submittedName>
        <fullName evidence="9">DNA damage-regulated autophagy modulator protein 2-like 1</fullName>
    </submittedName>
</protein>
<dbReference type="InterPro" id="IPR019402">
    <property type="entry name" value="CWH43_N"/>
</dbReference>
<dbReference type="InterPro" id="IPR050911">
    <property type="entry name" value="DRAM/TMEM150_Autophagy_Mod"/>
</dbReference>
<feature type="compositionally biased region" description="Polar residues" evidence="6">
    <location>
        <begin position="895"/>
        <end position="913"/>
    </location>
</feature>
<feature type="region of interest" description="Disordered" evidence="6">
    <location>
        <begin position="348"/>
        <end position="370"/>
    </location>
</feature>
<feature type="transmembrane region" description="Helical" evidence="7">
    <location>
        <begin position="7"/>
        <end position="31"/>
    </location>
</feature>
<evidence type="ECO:0000256" key="7">
    <source>
        <dbReference type="SAM" id="Phobius"/>
    </source>
</evidence>
<keyword evidence="4 7" id="KW-1133">Transmembrane helix</keyword>
<feature type="compositionally biased region" description="Basic and acidic residues" evidence="6">
    <location>
        <begin position="532"/>
        <end position="545"/>
    </location>
</feature>
<evidence type="ECO:0000313" key="10">
    <source>
        <dbReference type="Proteomes" id="UP000747542"/>
    </source>
</evidence>
<feature type="compositionally biased region" description="Basic residues" evidence="6">
    <location>
        <begin position="564"/>
        <end position="582"/>
    </location>
</feature>
<evidence type="ECO:0000256" key="2">
    <source>
        <dbReference type="ARBA" id="ARBA00006565"/>
    </source>
</evidence>
<feature type="transmembrane region" description="Helical" evidence="7">
    <location>
        <begin position="51"/>
        <end position="71"/>
    </location>
</feature>
<name>A0A8J5JT23_HOMAM</name>
<keyword evidence="5 7" id="KW-0472">Membrane</keyword>
<evidence type="ECO:0000256" key="5">
    <source>
        <dbReference type="ARBA" id="ARBA00023136"/>
    </source>
</evidence>